<evidence type="ECO:0000313" key="1">
    <source>
        <dbReference type="EMBL" id="CAG8444528.1"/>
    </source>
</evidence>
<protein>
    <submittedName>
        <fullName evidence="1">11578_t:CDS:1</fullName>
    </submittedName>
</protein>
<dbReference type="EMBL" id="CAJVPU010000240">
    <property type="protein sequence ID" value="CAG8444528.1"/>
    <property type="molecule type" value="Genomic_DNA"/>
</dbReference>
<name>A0ACA9JZZ9_9GLOM</name>
<dbReference type="Proteomes" id="UP000789702">
    <property type="component" value="Unassembled WGS sequence"/>
</dbReference>
<keyword evidence="2" id="KW-1185">Reference proteome</keyword>
<comment type="caution">
    <text evidence="1">The sequence shown here is derived from an EMBL/GenBank/DDBJ whole genome shotgun (WGS) entry which is preliminary data.</text>
</comment>
<evidence type="ECO:0000313" key="2">
    <source>
        <dbReference type="Proteomes" id="UP000789702"/>
    </source>
</evidence>
<sequence length="474" mass="53208">MNPIKLSEYENYKESQKRIKKDVQWNEFLKLDKKQYLNFRNDLRNRAASQFLHSVSLTRQPKGKAEEVIKEFNEANSTFLVSEAGFVLHDWLTSYCNSMARAKGYALPPKKKNVQPPIRRCNTNCIDVESTPDQSDTDEMSDNAQSPFENNDNINDNTDESVESDALTTTNSAKISQKNTSTLMKNMLKRRNSQPCKQGTAISGDGQDNTDDESDILSSAFLHADIVNDHQNVRNLENDEPGSEDGQDNTDDEPDALTTASSAFSNVDIGQENTSTLKKNKNLENDEQGTVISEYGQDNTNESILEPDALTTTSSALHADNGQENTFTLNIRNLEDNEQGIVISENDQDNTNESVLEPDALMTASSALHTDVDQENASTLKKNKSKKRNSVPIRPRSTNIKVNDYLNVRNLENNEQSTVIPENNVLPSLRKSLRSSVRKFNNIKTVSKIVEGDAQDSGKKRKENKQQKRLPRIV</sequence>
<proteinExistence type="predicted"/>
<gene>
    <name evidence="1" type="ORF">DHETER_LOCUS479</name>
</gene>
<reference evidence="1" key="1">
    <citation type="submission" date="2021-06" db="EMBL/GenBank/DDBJ databases">
        <authorList>
            <person name="Kallberg Y."/>
            <person name="Tangrot J."/>
            <person name="Rosling A."/>
        </authorList>
    </citation>
    <scope>NUCLEOTIDE SEQUENCE</scope>
    <source>
        <strain evidence="1">IL203A</strain>
    </source>
</reference>
<accession>A0ACA9JZZ9</accession>
<organism evidence="1 2">
    <name type="scientific">Dentiscutata heterogama</name>
    <dbReference type="NCBI Taxonomy" id="1316150"/>
    <lineage>
        <taxon>Eukaryota</taxon>
        <taxon>Fungi</taxon>
        <taxon>Fungi incertae sedis</taxon>
        <taxon>Mucoromycota</taxon>
        <taxon>Glomeromycotina</taxon>
        <taxon>Glomeromycetes</taxon>
        <taxon>Diversisporales</taxon>
        <taxon>Gigasporaceae</taxon>
        <taxon>Dentiscutata</taxon>
    </lineage>
</organism>